<dbReference type="Proteomes" id="UP001212189">
    <property type="component" value="Chromosome"/>
</dbReference>
<accession>A0AAE9VMF5</accession>
<gene>
    <name evidence="1" type="ORF">O6P33_10750</name>
</gene>
<reference evidence="1 2" key="1">
    <citation type="submission" date="2022-12" db="EMBL/GenBank/DDBJ databases">
        <title>Coexistence and Characterization of a Novel Tigecycline Resistance gene tet(X) variant and blaNDM-1 in a Pseudomonas caeni Isolate of Chicken Origin.</title>
        <authorList>
            <person name="Lu X."/>
            <person name="Zhang L."/>
            <person name="Li R."/>
            <person name="Wang Z."/>
        </authorList>
    </citation>
    <scope>NUCLEOTIDE SEQUENCE [LARGE SCALE GENOMIC DNA]</scope>
    <source>
        <strain evidence="1 2">CE14</strain>
    </source>
</reference>
<protein>
    <submittedName>
        <fullName evidence="1">PAAR domain-containing protein</fullName>
    </submittedName>
</protein>
<organism evidence="1 2">
    <name type="scientific">Denitrificimonas caeni</name>
    <dbReference type="NCBI Taxonomy" id="521720"/>
    <lineage>
        <taxon>Bacteria</taxon>
        <taxon>Pseudomonadati</taxon>
        <taxon>Pseudomonadota</taxon>
        <taxon>Gammaproteobacteria</taxon>
        <taxon>Pseudomonadales</taxon>
        <taxon>Pseudomonadaceae</taxon>
        <taxon>Denitrificimonas</taxon>
    </lineage>
</organism>
<name>A0AAE9VMF5_9GAMM</name>
<dbReference type="Gene3D" id="2.60.200.60">
    <property type="match status" value="1"/>
</dbReference>
<dbReference type="AlphaFoldDB" id="A0AAE9VMF5"/>
<dbReference type="KEGG" id="dce:O6P33_10750"/>
<evidence type="ECO:0000313" key="2">
    <source>
        <dbReference type="Proteomes" id="UP001212189"/>
    </source>
</evidence>
<keyword evidence="2" id="KW-1185">Reference proteome</keyword>
<dbReference type="Pfam" id="PF05488">
    <property type="entry name" value="PAAR_motif"/>
    <property type="match status" value="1"/>
</dbReference>
<dbReference type="CDD" id="cd14744">
    <property type="entry name" value="PAAR_CT_2"/>
    <property type="match status" value="1"/>
</dbReference>
<dbReference type="EMBL" id="CP114976">
    <property type="protein sequence ID" value="WBE24831.1"/>
    <property type="molecule type" value="Genomic_DNA"/>
</dbReference>
<proteinExistence type="predicted"/>
<evidence type="ECO:0000313" key="1">
    <source>
        <dbReference type="EMBL" id="WBE24831.1"/>
    </source>
</evidence>
<sequence length="87" mass="8957">MKGVIRLGDKTTHGGQVLSASANMKFEGIAVARVGDKVSCPIPGHGLTTIVEGHEHFKDNGIPVAFNEHKCGCGCALISSLTNAAAN</sequence>
<dbReference type="RefSeq" id="WP_269817774.1">
    <property type="nucleotide sequence ID" value="NZ_CP114976.1"/>
</dbReference>
<dbReference type="InterPro" id="IPR008727">
    <property type="entry name" value="PAAR_motif"/>
</dbReference>